<feature type="disulfide bond" evidence="2">
    <location>
        <begin position="18"/>
        <end position="61"/>
    </location>
</feature>
<keyword evidence="1 2" id="KW-1015">Disulfide bond</keyword>
<evidence type="ECO:0000313" key="6">
    <source>
        <dbReference type="Proteomes" id="UP000030746"/>
    </source>
</evidence>
<evidence type="ECO:0000256" key="1">
    <source>
        <dbReference type="ARBA" id="ARBA00023157"/>
    </source>
</evidence>
<dbReference type="EMBL" id="KB200347">
    <property type="protein sequence ID" value="ESP01882.1"/>
    <property type="molecule type" value="Genomic_DNA"/>
</dbReference>
<feature type="signal peptide" evidence="3">
    <location>
        <begin position="1"/>
        <end position="16"/>
    </location>
</feature>
<dbReference type="Pfam" id="PF00084">
    <property type="entry name" value="Sushi"/>
    <property type="match status" value="1"/>
</dbReference>
<dbReference type="InterPro" id="IPR000436">
    <property type="entry name" value="Sushi_SCR_CCP_dom"/>
</dbReference>
<keyword evidence="6" id="KW-1185">Reference proteome</keyword>
<dbReference type="AlphaFoldDB" id="V4B867"/>
<feature type="chain" id="PRO_5004716754" description="Sushi domain-containing protein" evidence="3">
    <location>
        <begin position="17"/>
        <end position="105"/>
    </location>
</feature>
<keyword evidence="3" id="KW-0732">Signal</keyword>
<reference evidence="5 6" key="1">
    <citation type="journal article" date="2013" name="Nature">
        <title>Insights into bilaterian evolution from three spiralian genomes.</title>
        <authorList>
            <person name="Simakov O."/>
            <person name="Marletaz F."/>
            <person name="Cho S.J."/>
            <person name="Edsinger-Gonzales E."/>
            <person name="Havlak P."/>
            <person name="Hellsten U."/>
            <person name="Kuo D.H."/>
            <person name="Larsson T."/>
            <person name="Lv J."/>
            <person name="Arendt D."/>
            <person name="Savage R."/>
            <person name="Osoegawa K."/>
            <person name="de Jong P."/>
            <person name="Grimwood J."/>
            <person name="Chapman J.A."/>
            <person name="Shapiro H."/>
            <person name="Aerts A."/>
            <person name="Otillar R.P."/>
            <person name="Terry A.Y."/>
            <person name="Boore J.L."/>
            <person name="Grigoriev I.V."/>
            <person name="Lindberg D.R."/>
            <person name="Seaver E.C."/>
            <person name="Weisblat D.A."/>
            <person name="Putnam N.H."/>
            <person name="Rokhsar D.S."/>
        </authorList>
    </citation>
    <scope>NUCLEOTIDE SEQUENCE [LARGE SCALE GENOMIC DNA]</scope>
</reference>
<accession>V4B867</accession>
<keyword evidence="2" id="KW-0768">Sushi</keyword>
<dbReference type="Proteomes" id="UP000030746">
    <property type="component" value="Unassembled WGS sequence"/>
</dbReference>
<dbReference type="PROSITE" id="PS50923">
    <property type="entry name" value="SUSHI"/>
    <property type="match status" value="1"/>
</dbReference>
<dbReference type="CDD" id="cd00033">
    <property type="entry name" value="CCP"/>
    <property type="match status" value="1"/>
</dbReference>
<sequence>MVVLFFLVLAPNLVFGMCPEPDPVINSYRYKDDNFLEEGSWLNYTCYMNYVLYSGDLDRQCSNGNFTGQPPVCVCPLPSILTESSISKIAMLSDSGLSDYVVHGA</sequence>
<proteinExistence type="predicted"/>
<dbReference type="CTD" id="20242067"/>
<dbReference type="HOGENOM" id="CLU_2239630_0_0_1"/>
<dbReference type="KEGG" id="lgi:LOTGIDRAFT_172348"/>
<evidence type="ECO:0000256" key="3">
    <source>
        <dbReference type="SAM" id="SignalP"/>
    </source>
</evidence>
<dbReference type="SUPFAM" id="SSF57535">
    <property type="entry name" value="Complement control module/SCR domain"/>
    <property type="match status" value="1"/>
</dbReference>
<dbReference type="Gene3D" id="2.10.70.10">
    <property type="entry name" value="Complement Module, domain 1"/>
    <property type="match status" value="1"/>
</dbReference>
<dbReference type="InterPro" id="IPR035976">
    <property type="entry name" value="Sushi/SCR/CCP_sf"/>
</dbReference>
<evidence type="ECO:0000259" key="4">
    <source>
        <dbReference type="PROSITE" id="PS50923"/>
    </source>
</evidence>
<evidence type="ECO:0000313" key="5">
    <source>
        <dbReference type="EMBL" id="ESP01882.1"/>
    </source>
</evidence>
<dbReference type="GeneID" id="20242067"/>
<feature type="domain" description="Sushi" evidence="4">
    <location>
        <begin position="16"/>
        <end position="75"/>
    </location>
</feature>
<gene>
    <name evidence="5" type="ORF">LOTGIDRAFT_172348</name>
</gene>
<organism evidence="5 6">
    <name type="scientific">Lottia gigantea</name>
    <name type="common">Giant owl limpet</name>
    <dbReference type="NCBI Taxonomy" id="225164"/>
    <lineage>
        <taxon>Eukaryota</taxon>
        <taxon>Metazoa</taxon>
        <taxon>Spiralia</taxon>
        <taxon>Lophotrochozoa</taxon>
        <taxon>Mollusca</taxon>
        <taxon>Gastropoda</taxon>
        <taxon>Patellogastropoda</taxon>
        <taxon>Lottioidea</taxon>
        <taxon>Lottiidae</taxon>
        <taxon>Lottia</taxon>
    </lineage>
</organism>
<name>V4B867_LOTGI</name>
<evidence type="ECO:0000256" key="2">
    <source>
        <dbReference type="PROSITE-ProRule" id="PRU00302"/>
    </source>
</evidence>
<feature type="disulfide bond" evidence="2">
    <location>
        <begin position="46"/>
        <end position="73"/>
    </location>
</feature>
<dbReference type="RefSeq" id="XP_009047467.1">
    <property type="nucleotide sequence ID" value="XM_009049219.1"/>
</dbReference>
<protein>
    <recommendedName>
        <fullName evidence="4">Sushi domain-containing protein</fullName>
    </recommendedName>
</protein>